<dbReference type="PANTHER" id="PTHR43072">
    <property type="entry name" value="N-ACETYLTRANSFERASE"/>
    <property type="match status" value="1"/>
</dbReference>
<keyword evidence="5 8" id="KW-0808">Transferase</keyword>
<evidence type="ECO:0000256" key="1">
    <source>
        <dbReference type="ARBA" id="ARBA00004978"/>
    </source>
</evidence>
<dbReference type="GO" id="GO:0033816">
    <property type="term" value="F:diaminobutyrate acetyltransferase activity"/>
    <property type="evidence" value="ECO:0007669"/>
    <property type="project" value="UniProtKB-EC"/>
</dbReference>
<evidence type="ECO:0000256" key="8">
    <source>
        <dbReference type="RuleBase" id="RU365045"/>
    </source>
</evidence>
<feature type="domain" description="N-acetyltransferase" evidence="9">
    <location>
        <begin position="27"/>
        <end position="185"/>
    </location>
</feature>
<dbReference type="InterPro" id="IPR012772">
    <property type="entry name" value="Ectoine_EctA"/>
</dbReference>
<keyword evidence="6 8" id="KW-0012">Acyltransferase</keyword>
<protein>
    <recommendedName>
        <fullName evidence="4 8">L-2,4-diaminobutyric acid acetyltransferase</fullName>
        <shortName evidence="8">DABA acetyltransferase</shortName>
        <ecNumber evidence="3 8">2.3.1.178</ecNumber>
    </recommendedName>
</protein>
<comment type="similarity">
    <text evidence="2 8">Belongs to the acetyltransferase family. EctA subfamily.</text>
</comment>
<reference evidence="10 11" key="1">
    <citation type="submission" date="2020-05" db="EMBL/GenBank/DDBJ databases">
        <title>Thioclava electrotropha strain Elox9 finished genome.</title>
        <authorList>
            <person name="Rowe A.R."/>
            <person name="Wilbanks E.G."/>
        </authorList>
    </citation>
    <scope>NUCLEOTIDE SEQUENCE [LARGE SCALE GENOMIC DNA]</scope>
    <source>
        <strain evidence="10 11">Elox9</strain>
    </source>
</reference>
<dbReference type="InterPro" id="IPR000182">
    <property type="entry name" value="GNAT_dom"/>
</dbReference>
<dbReference type="CDD" id="cd04301">
    <property type="entry name" value="NAT_SF"/>
    <property type="match status" value="1"/>
</dbReference>
<evidence type="ECO:0000256" key="4">
    <source>
        <dbReference type="ARBA" id="ARBA00017935"/>
    </source>
</evidence>
<dbReference type="Gene3D" id="3.40.630.30">
    <property type="match status" value="1"/>
</dbReference>
<proteinExistence type="inferred from homology"/>
<evidence type="ECO:0000256" key="7">
    <source>
        <dbReference type="ARBA" id="ARBA00048924"/>
    </source>
</evidence>
<dbReference type="NCBIfam" id="TIGR02406">
    <property type="entry name" value="ectoine_EctA"/>
    <property type="match status" value="1"/>
</dbReference>
<evidence type="ECO:0000256" key="2">
    <source>
        <dbReference type="ARBA" id="ARBA00010712"/>
    </source>
</evidence>
<dbReference type="InterPro" id="IPR016181">
    <property type="entry name" value="Acyl_CoA_acyltransferase"/>
</dbReference>
<dbReference type="EC" id="2.3.1.178" evidence="3 8"/>
<dbReference type="EMBL" id="CP053562">
    <property type="protein sequence ID" value="QPZ93056.1"/>
    <property type="molecule type" value="Genomic_DNA"/>
</dbReference>
<name>A0ABX6YYY7_9RHOB</name>
<comment type="catalytic activity">
    <reaction evidence="7 8">
        <text>L-2,4-diaminobutanoate + acetyl-CoA = (2S)-4-acetamido-2-aminobutanoate + CoA + H(+)</text>
        <dbReference type="Rhea" id="RHEA:16901"/>
        <dbReference type="ChEBI" id="CHEBI:15378"/>
        <dbReference type="ChEBI" id="CHEBI:57287"/>
        <dbReference type="ChEBI" id="CHEBI:57288"/>
        <dbReference type="ChEBI" id="CHEBI:58761"/>
        <dbReference type="ChEBI" id="CHEBI:58929"/>
        <dbReference type="EC" id="2.3.1.178"/>
    </reaction>
</comment>
<sequence length="190" mass="21612">MNYLGYRSKREERAVPQVESIKKGSKLVFRKPESEDGSEIWKLIRRCKPLDENSMYCNLLQCDHFGDTCVLVEREGEVVGWISGYIAPSEPDTFFVWQVAVSPDARGLGLGKRMLRHLIQRDVAEDCTKLKTTITESNEASWALFRSFARSMGGELTDEAHFHEEDHFDGHASTEHMVTITFPEEARAAA</sequence>
<dbReference type="Proteomes" id="UP000192422">
    <property type="component" value="Chromosome"/>
</dbReference>
<evidence type="ECO:0000256" key="5">
    <source>
        <dbReference type="ARBA" id="ARBA00022679"/>
    </source>
</evidence>
<evidence type="ECO:0000259" key="9">
    <source>
        <dbReference type="PROSITE" id="PS51186"/>
    </source>
</evidence>
<dbReference type="PROSITE" id="PS51186">
    <property type="entry name" value="GNAT"/>
    <property type="match status" value="1"/>
</dbReference>
<dbReference type="PANTHER" id="PTHR43072:SF23">
    <property type="entry name" value="UPF0039 PROTEIN C11D3.02C"/>
    <property type="match status" value="1"/>
</dbReference>
<dbReference type="SUPFAM" id="SSF55729">
    <property type="entry name" value="Acyl-CoA N-acyltransferases (Nat)"/>
    <property type="match status" value="1"/>
</dbReference>
<organism evidence="10 11">
    <name type="scientific">Thioclava electrotropha</name>
    <dbReference type="NCBI Taxonomy" id="1549850"/>
    <lineage>
        <taxon>Bacteria</taxon>
        <taxon>Pseudomonadati</taxon>
        <taxon>Pseudomonadota</taxon>
        <taxon>Alphaproteobacteria</taxon>
        <taxon>Rhodobacterales</taxon>
        <taxon>Paracoccaceae</taxon>
        <taxon>Thioclava</taxon>
    </lineage>
</organism>
<evidence type="ECO:0000313" key="10">
    <source>
        <dbReference type="EMBL" id="QPZ93056.1"/>
    </source>
</evidence>
<comment type="pathway">
    <text evidence="1 8">Amine and polyamine biosynthesis; ectoine biosynthesis; L-ectoine from L-aspartate 4-semialdehyde: step 2/3.</text>
</comment>
<keyword evidence="11" id="KW-1185">Reference proteome</keyword>
<evidence type="ECO:0000256" key="3">
    <source>
        <dbReference type="ARBA" id="ARBA00012355"/>
    </source>
</evidence>
<dbReference type="Pfam" id="PF00583">
    <property type="entry name" value="Acetyltransf_1"/>
    <property type="match status" value="1"/>
</dbReference>
<gene>
    <name evidence="8 10" type="primary">ectA</name>
    <name evidence="10" type="ORF">AKL02_002710</name>
</gene>
<evidence type="ECO:0000256" key="6">
    <source>
        <dbReference type="ARBA" id="ARBA00023315"/>
    </source>
</evidence>
<accession>A0ABX6YYY7</accession>
<comment type="function">
    <text evidence="8">Catalyzes the acetylation of L-2,4-diaminobutyrate (DABA) to gamma-N-acetyl-alpha,gamma-diaminobutyric acid (ADABA) with acetyl coenzyme A.</text>
</comment>
<evidence type="ECO:0000313" key="11">
    <source>
        <dbReference type="Proteomes" id="UP000192422"/>
    </source>
</evidence>